<dbReference type="InterPro" id="IPR013780">
    <property type="entry name" value="Glyco_hydro_b"/>
</dbReference>
<feature type="domain" description="Glycosyl hydrolase family 31 C-terminal" evidence="5">
    <location>
        <begin position="506"/>
        <end position="598"/>
    </location>
</feature>
<dbReference type="EC" id="3.2.1.177" evidence="6"/>
<evidence type="ECO:0000256" key="2">
    <source>
        <dbReference type="RuleBase" id="RU361185"/>
    </source>
</evidence>
<dbReference type="AlphaFoldDB" id="A0A174BRE7"/>
<dbReference type="Gene3D" id="2.60.40.1180">
    <property type="entry name" value="Golgi alpha-mannosidase II"/>
    <property type="match status" value="2"/>
</dbReference>
<dbReference type="InterPro" id="IPR048395">
    <property type="entry name" value="Glyco_hydro_31_C"/>
</dbReference>
<dbReference type="CDD" id="cd06595">
    <property type="entry name" value="GH31_u1"/>
    <property type="match status" value="1"/>
</dbReference>
<evidence type="ECO:0000313" key="7">
    <source>
        <dbReference type="Proteomes" id="UP000095706"/>
    </source>
</evidence>
<dbReference type="InterPro" id="IPR000322">
    <property type="entry name" value="Glyco_hydro_31_TIM"/>
</dbReference>
<reference evidence="6 7" key="1">
    <citation type="submission" date="2015-09" db="EMBL/GenBank/DDBJ databases">
        <authorList>
            <consortium name="Pathogen Informatics"/>
        </authorList>
    </citation>
    <scope>NUCLEOTIDE SEQUENCE [LARGE SCALE GENOMIC DNA]</scope>
    <source>
        <strain evidence="6 7">2789STDY5608849</strain>
    </source>
</reference>
<dbReference type="SUPFAM" id="SSF51011">
    <property type="entry name" value="Glycosyl hydrolase domain"/>
    <property type="match status" value="1"/>
</dbReference>
<dbReference type="Gene3D" id="3.20.20.80">
    <property type="entry name" value="Glycosidases"/>
    <property type="match status" value="1"/>
</dbReference>
<organism evidence="6 7">
    <name type="scientific">Fusicatenibacter saccharivorans</name>
    <dbReference type="NCBI Taxonomy" id="1150298"/>
    <lineage>
        <taxon>Bacteria</taxon>
        <taxon>Bacillati</taxon>
        <taxon>Bacillota</taxon>
        <taxon>Clostridia</taxon>
        <taxon>Lachnospirales</taxon>
        <taxon>Lachnospiraceae</taxon>
        <taxon>Fusicatenibacter</taxon>
    </lineage>
</organism>
<keyword evidence="2 6" id="KW-0378">Hydrolase</keyword>
<comment type="similarity">
    <text evidence="1 2">Belongs to the glycosyl hydrolase 31 family.</text>
</comment>
<keyword evidence="2 6" id="KW-0326">Glycosidase</keyword>
<dbReference type="RefSeq" id="WP_055226938.1">
    <property type="nucleotide sequence ID" value="NZ_CYYV01000005.1"/>
</dbReference>
<dbReference type="EMBL" id="CYYV01000005">
    <property type="protein sequence ID" value="CUO02146.1"/>
    <property type="molecule type" value="Genomic_DNA"/>
</dbReference>
<dbReference type="PANTHER" id="PTHR43863">
    <property type="entry name" value="HYDROLASE, PUTATIVE (AFU_ORTHOLOGUE AFUA_1G03140)-RELATED"/>
    <property type="match status" value="1"/>
</dbReference>
<dbReference type="InterPro" id="IPR051816">
    <property type="entry name" value="Glycosyl_Hydrolase_31"/>
</dbReference>
<dbReference type="SUPFAM" id="SSF51445">
    <property type="entry name" value="(Trans)glycosidases"/>
    <property type="match status" value="1"/>
</dbReference>
<evidence type="ECO:0000256" key="1">
    <source>
        <dbReference type="ARBA" id="ARBA00007806"/>
    </source>
</evidence>
<dbReference type="PANTHER" id="PTHR43863:SF2">
    <property type="entry name" value="MALTASE-GLUCOAMYLASE"/>
    <property type="match status" value="1"/>
</dbReference>
<gene>
    <name evidence="6" type="primary">yicI_5</name>
    <name evidence="6" type="ORF">ERS852406_01096</name>
</gene>
<dbReference type="InterPro" id="IPR017853">
    <property type="entry name" value="GH"/>
</dbReference>
<feature type="domain" description="Glycoside hydrolase family 31 TIM barrel" evidence="3">
    <location>
        <begin position="192"/>
        <end position="497"/>
    </location>
</feature>
<evidence type="ECO:0000259" key="5">
    <source>
        <dbReference type="Pfam" id="PF21365"/>
    </source>
</evidence>
<dbReference type="Pfam" id="PF17137">
    <property type="entry name" value="DUF5110"/>
    <property type="match status" value="1"/>
</dbReference>
<dbReference type="InterPro" id="IPR033403">
    <property type="entry name" value="DUF5110"/>
</dbReference>
<dbReference type="Pfam" id="PF01055">
    <property type="entry name" value="Glyco_hydro_31_2nd"/>
    <property type="match status" value="1"/>
</dbReference>
<evidence type="ECO:0000259" key="3">
    <source>
        <dbReference type="Pfam" id="PF01055"/>
    </source>
</evidence>
<evidence type="ECO:0000259" key="4">
    <source>
        <dbReference type="Pfam" id="PF17137"/>
    </source>
</evidence>
<protein>
    <submittedName>
        <fullName evidence="6">Alpha-xylosidase</fullName>
        <ecNumber evidence="6">3.2.1.177</ecNumber>
    </submittedName>
</protein>
<accession>A0A174BRE7</accession>
<dbReference type="GO" id="GO:0005975">
    <property type="term" value="P:carbohydrate metabolic process"/>
    <property type="evidence" value="ECO:0007669"/>
    <property type="project" value="InterPro"/>
</dbReference>
<evidence type="ECO:0000313" key="6">
    <source>
        <dbReference type="EMBL" id="CUO02146.1"/>
    </source>
</evidence>
<dbReference type="Gene3D" id="2.60.40.1760">
    <property type="entry name" value="glycosyl hydrolase (family 31)"/>
    <property type="match status" value="1"/>
</dbReference>
<dbReference type="Pfam" id="PF21365">
    <property type="entry name" value="Glyco_hydro_31_3rd"/>
    <property type="match status" value="1"/>
</dbReference>
<name>A0A174BRE7_9FIRM</name>
<sequence length="795" mass="90684">MKPYLKLETHPLADPKNVVKGDKYRITVLTEHLLRLEYSEDGEFIDAASQTVVNRDFPAVEFSVKDTGDELELRTKYLQLNYNKKAFSANGLSCKTTAVGISSVPAWHYGDPTQDLGGTARTLDQVNGACELEPGIMSWFGSAVLDDSKSLLMTEDGWVTPRKKGVQDLYFFGYGWNFRLALKDFYHLCGKTPMLPRFALGNWWSRYWRYSEASYMKLMEDFDKENVPFSVAVIDMDWHRVDDVDPKYGSGWTGYSWNKKLFPDPERFLGKLHARGMKTTLNVHPADGIRAYEDCYPEVAEAMGVDAKKEEPVNFDIADPKFVDVYFEKVHHPMEKEGVDFWWIDWQQGQSTKIEGLDPLWMLNHYHFLDSGRDGKRPMTFSRYAGPGSHRYPVGFSGDTHITWESLDFQPYFTSTASNIGYGWWSHDIGGHMLGYRDDELEARWYQYGVFSPINRLHSSNSAFSGKEPWNFSMEVRSTMDDFLRLRHKLVPYLYTMNYRAWKEDTPIVVPMYYDYPETVFWGKNQAPNQYFFGSELMVTPVTTKCIPELKRAKTKVWLPEGTWFDFFNGMIYEGGRSMDLYRTLEEIPVLAKAGAIIPMTEKISALDVESNPDELTVRVYAGADNTFILYEDDNTSMAYEKNDCAKTPMTLEWGARKFTIAPVEGNQSLVPESRTYCVEFGGSSAKEAKVFVNGVEADAEVKEKDGLLTIAVTDVKPQDTVTICLPEDTEIAKNDVMTRAMDLLLHAEISYITKEQIANLLHKADGKVAILAAELQSMELSNDLRGALLEIITA</sequence>
<feature type="domain" description="DUF5110" evidence="4">
    <location>
        <begin position="615"/>
        <end position="681"/>
    </location>
</feature>
<dbReference type="GO" id="GO:0061634">
    <property type="term" value="F:alpha-D-xyloside xylohydrolase"/>
    <property type="evidence" value="ECO:0007669"/>
    <property type="project" value="UniProtKB-EC"/>
</dbReference>
<dbReference type="Proteomes" id="UP000095706">
    <property type="component" value="Unassembled WGS sequence"/>
</dbReference>
<proteinExistence type="inferred from homology"/>